<accession>A0A4R3YST5</accession>
<dbReference type="AlphaFoldDB" id="A0A4R3YST5"/>
<keyword evidence="2" id="KW-1185">Reference proteome</keyword>
<gene>
    <name evidence="1" type="ORF">EC912_103263</name>
</gene>
<dbReference type="EMBL" id="SMCS01000003">
    <property type="protein sequence ID" value="TCV94778.1"/>
    <property type="molecule type" value="Genomic_DNA"/>
</dbReference>
<evidence type="ECO:0000313" key="2">
    <source>
        <dbReference type="Proteomes" id="UP000295645"/>
    </source>
</evidence>
<protein>
    <submittedName>
        <fullName evidence="1">Uncharacterized protein</fullName>
    </submittedName>
</protein>
<name>A0A4R3YST5_9GAMM</name>
<organism evidence="1 2">
    <name type="scientific">Luteibacter rhizovicinus</name>
    <dbReference type="NCBI Taxonomy" id="242606"/>
    <lineage>
        <taxon>Bacteria</taxon>
        <taxon>Pseudomonadati</taxon>
        <taxon>Pseudomonadota</taxon>
        <taxon>Gammaproteobacteria</taxon>
        <taxon>Lysobacterales</taxon>
        <taxon>Rhodanobacteraceae</taxon>
        <taxon>Luteibacter</taxon>
    </lineage>
</organism>
<reference evidence="1 2" key="1">
    <citation type="submission" date="2019-03" db="EMBL/GenBank/DDBJ databases">
        <title>Above-ground endophytic microbial communities from plants in different locations in the United States.</title>
        <authorList>
            <person name="Frank C."/>
        </authorList>
    </citation>
    <scope>NUCLEOTIDE SEQUENCE [LARGE SCALE GENOMIC DNA]</scope>
    <source>
        <strain evidence="1 2">LP_13_YM</strain>
    </source>
</reference>
<comment type="caution">
    <text evidence="1">The sequence shown here is derived from an EMBL/GenBank/DDBJ whole genome shotgun (WGS) entry which is preliminary data.</text>
</comment>
<proteinExistence type="predicted"/>
<evidence type="ECO:0000313" key="1">
    <source>
        <dbReference type="EMBL" id="TCV94778.1"/>
    </source>
</evidence>
<sequence>MRRRPHNSLPPGGLTRGMTGNAPVVLIVFYAGVKGMPLSAH</sequence>
<dbReference type="Proteomes" id="UP000295645">
    <property type="component" value="Unassembled WGS sequence"/>
</dbReference>